<name>A0ABQ4P5J1_SHECO</name>
<dbReference type="EMBL" id="BPEU01000019">
    <property type="protein sequence ID" value="GIU42719.1"/>
    <property type="molecule type" value="Genomic_DNA"/>
</dbReference>
<proteinExistence type="predicted"/>
<comment type="caution">
    <text evidence="1">The sequence shown here is derived from an EMBL/GenBank/DDBJ whole genome shotgun (WGS) entry which is preliminary data.</text>
</comment>
<gene>
    <name evidence="1" type="ORF">TUM3794_26690</name>
</gene>
<organism evidence="1 2">
    <name type="scientific">Shewanella colwelliana</name>
    <name type="common">Alteromonas colwelliana</name>
    <dbReference type="NCBI Taxonomy" id="23"/>
    <lineage>
        <taxon>Bacteria</taxon>
        <taxon>Pseudomonadati</taxon>
        <taxon>Pseudomonadota</taxon>
        <taxon>Gammaproteobacteria</taxon>
        <taxon>Alteromonadales</taxon>
        <taxon>Shewanellaceae</taxon>
        <taxon>Shewanella</taxon>
    </lineage>
</organism>
<dbReference type="InterPro" id="IPR038643">
    <property type="entry name" value="PliI_sf"/>
</dbReference>
<reference evidence="1 2" key="1">
    <citation type="submission" date="2021-05" db="EMBL/GenBank/DDBJ databases">
        <title>Molecular characterization for Shewanella algae harboring chromosomal blaOXA-55-like strains isolated from clinical and environment sample.</title>
        <authorList>
            <person name="Ohama Y."/>
            <person name="Aoki K."/>
            <person name="Harada S."/>
            <person name="Moriya K."/>
            <person name="Ishii Y."/>
            <person name="Tateda K."/>
        </authorList>
    </citation>
    <scope>NUCLEOTIDE SEQUENCE [LARGE SCALE GENOMIC DNA]</scope>
    <source>
        <strain evidence="1 2">MBTL60-118</strain>
    </source>
</reference>
<evidence type="ECO:0008006" key="3">
    <source>
        <dbReference type="Google" id="ProtNLM"/>
    </source>
</evidence>
<dbReference type="PROSITE" id="PS51257">
    <property type="entry name" value="PROKAR_LIPOPROTEIN"/>
    <property type="match status" value="1"/>
</dbReference>
<dbReference type="Pfam" id="PF16743">
    <property type="entry name" value="PliI"/>
    <property type="match status" value="1"/>
</dbReference>
<protein>
    <recommendedName>
        <fullName evidence="3">Lipoprotein</fullName>
    </recommendedName>
</protein>
<dbReference type="Gene3D" id="2.40.128.460">
    <property type="entry name" value="Periplasmic lysozyme inhibitor of I-type lysozyme"/>
    <property type="match status" value="1"/>
</dbReference>
<dbReference type="Proteomes" id="UP000773469">
    <property type="component" value="Unassembled WGS sequence"/>
</dbReference>
<keyword evidence="2" id="KW-1185">Reference proteome</keyword>
<dbReference type="InterPro" id="IPR031948">
    <property type="entry name" value="PliI"/>
</dbReference>
<sequence length="135" mass="14039">MMKCFGVALLAVSLCGCSVNINKPAKQKSSSEVVQADTGYSQALTLANGYSLVVSEGALEPRSIGSVTVALYRDLSVGDFVSAVSFMRDGSVLKSSLVENGSDRQKITVTMATAGSGNYQNSQSVCVVNQALSLC</sequence>
<accession>A0ABQ4P5J1</accession>
<dbReference type="RefSeq" id="WP_245686922.1">
    <property type="nucleotide sequence ID" value="NZ_BPEU01000019.1"/>
</dbReference>
<evidence type="ECO:0000313" key="2">
    <source>
        <dbReference type="Proteomes" id="UP000773469"/>
    </source>
</evidence>
<evidence type="ECO:0000313" key="1">
    <source>
        <dbReference type="EMBL" id="GIU42719.1"/>
    </source>
</evidence>